<dbReference type="Proteomes" id="UP001446871">
    <property type="component" value="Unassembled WGS sequence"/>
</dbReference>
<proteinExistence type="predicted"/>
<keyword evidence="1" id="KW-0175">Coiled coil</keyword>
<protein>
    <submittedName>
        <fullName evidence="2">Uncharacterized protein</fullName>
    </submittedName>
</protein>
<organism evidence="2 3">
    <name type="scientific">Apiospora saccharicola</name>
    <dbReference type="NCBI Taxonomy" id="335842"/>
    <lineage>
        <taxon>Eukaryota</taxon>
        <taxon>Fungi</taxon>
        <taxon>Dikarya</taxon>
        <taxon>Ascomycota</taxon>
        <taxon>Pezizomycotina</taxon>
        <taxon>Sordariomycetes</taxon>
        <taxon>Xylariomycetidae</taxon>
        <taxon>Amphisphaeriales</taxon>
        <taxon>Apiosporaceae</taxon>
        <taxon>Apiospora</taxon>
    </lineage>
</organism>
<dbReference type="EMBL" id="JAQQWM010000007">
    <property type="protein sequence ID" value="KAK8057307.1"/>
    <property type="molecule type" value="Genomic_DNA"/>
</dbReference>
<keyword evidence="3" id="KW-1185">Reference proteome</keyword>
<comment type="caution">
    <text evidence="2">The sequence shown here is derived from an EMBL/GenBank/DDBJ whole genome shotgun (WGS) entry which is preliminary data.</text>
</comment>
<feature type="coiled-coil region" evidence="1">
    <location>
        <begin position="62"/>
        <end position="89"/>
    </location>
</feature>
<name>A0ABR1UF18_9PEZI</name>
<reference evidence="2 3" key="1">
    <citation type="submission" date="2023-01" db="EMBL/GenBank/DDBJ databases">
        <title>Analysis of 21 Apiospora genomes using comparative genomics revels a genus with tremendous synthesis potential of carbohydrate active enzymes and secondary metabolites.</title>
        <authorList>
            <person name="Sorensen T."/>
        </authorList>
    </citation>
    <scope>NUCLEOTIDE SEQUENCE [LARGE SCALE GENOMIC DNA]</scope>
    <source>
        <strain evidence="2 3">CBS 83171</strain>
    </source>
</reference>
<evidence type="ECO:0000313" key="2">
    <source>
        <dbReference type="EMBL" id="KAK8057307.1"/>
    </source>
</evidence>
<evidence type="ECO:0000256" key="1">
    <source>
        <dbReference type="SAM" id="Coils"/>
    </source>
</evidence>
<gene>
    <name evidence="2" type="ORF">PG996_011244</name>
</gene>
<accession>A0ABR1UF18</accession>
<sequence length="105" mass="12275">MASERMAKQSTVEELEKRFAKLSMKVERTQSDLAAKGYLQEPMMKMPVLRRRNTREECIYMIDQIIALNDSLQKKIKEKVERIEAAETRSKLTDLLVLARGCLWI</sequence>
<evidence type="ECO:0000313" key="3">
    <source>
        <dbReference type="Proteomes" id="UP001446871"/>
    </source>
</evidence>